<dbReference type="AlphaFoldDB" id="A0A381N7B8"/>
<dbReference type="InterPro" id="IPR047128">
    <property type="entry name" value="PhyH"/>
</dbReference>
<protein>
    <recommendedName>
        <fullName evidence="2">Phytanoyl-CoA dioxygenase</fullName>
    </recommendedName>
</protein>
<name>A0A381N7B8_9ZZZZ</name>
<dbReference type="InterPro" id="IPR008775">
    <property type="entry name" value="Phytyl_CoA_dOase-like"/>
</dbReference>
<dbReference type="EMBL" id="UINC01000175">
    <property type="protein sequence ID" value="SUZ50521.1"/>
    <property type="molecule type" value="Genomic_DNA"/>
</dbReference>
<dbReference type="Pfam" id="PF05721">
    <property type="entry name" value="PhyH"/>
    <property type="match status" value="1"/>
</dbReference>
<dbReference type="SUPFAM" id="SSF51197">
    <property type="entry name" value="Clavaminate synthase-like"/>
    <property type="match status" value="1"/>
</dbReference>
<evidence type="ECO:0008006" key="2">
    <source>
        <dbReference type="Google" id="ProtNLM"/>
    </source>
</evidence>
<proteinExistence type="predicted"/>
<dbReference type="GO" id="GO:0048244">
    <property type="term" value="F:phytanoyl-CoA dioxygenase activity"/>
    <property type="evidence" value="ECO:0007669"/>
    <property type="project" value="InterPro"/>
</dbReference>
<dbReference type="PANTHER" id="PTHR21308:SF8">
    <property type="entry name" value="PHYTANOYL-COA DIOXYGENASE FAMILY PROTEIN (AFU_ORTHOLOGUE AFUA_2G09620)"/>
    <property type="match status" value="1"/>
</dbReference>
<dbReference type="GO" id="GO:0001561">
    <property type="term" value="P:fatty acid alpha-oxidation"/>
    <property type="evidence" value="ECO:0007669"/>
    <property type="project" value="InterPro"/>
</dbReference>
<dbReference type="Gene3D" id="2.60.120.620">
    <property type="entry name" value="q2cbj1_9rhob like domain"/>
    <property type="match status" value="1"/>
</dbReference>
<organism evidence="1">
    <name type="scientific">marine metagenome</name>
    <dbReference type="NCBI Taxonomy" id="408172"/>
    <lineage>
        <taxon>unclassified sequences</taxon>
        <taxon>metagenomes</taxon>
        <taxon>ecological metagenomes</taxon>
    </lineage>
</organism>
<dbReference type="PANTHER" id="PTHR21308">
    <property type="entry name" value="PHYTANOYL-COA ALPHA-HYDROXYLASE"/>
    <property type="match status" value="1"/>
</dbReference>
<evidence type="ECO:0000313" key="1">
    <source>
        <dbReference type="EMBL" id="SUZ50521.1"/>
    </source>
</evidence>
<gene>
    <name evidence="1" type="ORF">METZ01_LOCUS3375</name>
</gene>
<sequence length="392" mass="44758">MTRETVKTRQKVYFSESDIDYDDLTEICSQKTLQEDYSLSDSVSNNVVIYDANHLKSFIVNELKERILKTELHQVLENGPGVFVVRNLYEGEVIDQSNTIFEKIVEREIDTSNDHFASGTNIRIWNSFQKVALENADAFINYYSNDILKLVAESWCGPNSQMTAQVNIVRPGGEMQKPHRDYHLGFQENKVLEKFPISSHRLSRYLTLQGGIAHTDMPLETGPTVVLPYSQQYDLGYLTWRDEAFGDFFNKNAVQIQMNKGDGIFFNPAVFHAAGANTTNDFHRIGNLLQISSPFGKPIERIDYIKIINHIYPSLLEHLNKKTLSEKLIDNVLICATDGYAFPTNLDHDKNSDSKLQGMSMYELTKQSLLDSLSLEKFSLKLSELQHMRHAG</sequence>
<reference evidence="1" key="1">
    <citation type="submission" date="2018-05" db="EMBL/GenBank/DDBJ databases">
        <authorList>
            <person name="Lanie J.A."/>
            <person name="Ng W.-L."/>
            <person name="Kazmierczak K.M."/>
            <person name="Andrzejewski T.M."/>
            <person name="Davidsen T.M."/>
            <person name="Wayne K.J."/>
            <person name="Tettelin H."/>
            <person name="Glass J.I."/>
            <person name="Rusch D."/>
            <person name="Podicherti R."/>
            <person name="Tsui H.-C.T."/>
            <person name="Winkler M.E."/>
        </authorList>
    </citation>
    <scope>NUCLEOTIDE SEQUENCE</scope>
</reference>
<accession>A0A381N7B8</accession>